<accession>A0A0W0XXH0</accession>
<sequence>MSIRYKILLSMLMVALLFIPLNIYLLKRYVDVNQHFLTIVDKTVPRLEALLTMKNLTTRIDLFIKNFNIKFNQATINSNTPSKIGSVKDEFLALLEELGEQQNTYKKYQIETTRTNVKKLNRLRDDVILAALDVFSVKEQNKPPKELAIKAKHLADKEHELNEFIKILLLQESTFLEEERQGINSASLELRNLIIILNTAIILIILFLSFFLTKVISKPIIHLSQFANNIDYDNLKPLLPILSNDEIGDLQNHLNNMLQKLNKAKATLIETSRSAGVAEIATSILHNVGNVLNSINTSVALLSENIQLSYVSQLPKLLDVIEDNKNNLDYYINHDERGKLVIPYFKKLIGQLTDEKVKSQEELETLNKNLTHVNQIIAMQQSASRPGSQILERIDIDDLIEEILLLYASRLRKININVERQFNQTPPFVSVKNKIQQILINLIKNAVDSLAISTQKLKRLIIKIELMEEKNRLLICVSDNGSGISKEHLQKIFSFGFTTKQEGHGYGLHNCALLAKELGGQLQADSVGLDQGATFTLILPFEAENVS</sequence>
<dbReference type="OrthoDB" id="9808408at2"/>
<keyword evidence="10" id="KW-1133">Transmembrane helix</keyword>
<dbReference type="Pfam" id="PF02518">
    <property type="entry name" value="HATPase_c"/>
    <property type="match status" value="1"/>
</dbReference>
<dbReference type="SMART" id="SM00304">
    <property type="entry name" value="HAMP"/>
    <property type="match status" value="1"/>
</dbReference>
<evidence type="ECO:0000256" key="8">
    <source>
        <dbReference type="ARBA" id="ARBA00022840"/>
    </source>
</evidence>
<dbReference type="RefSeq" id="WP_058531517.1">
    <property type="nucleotide sequence ID" value="NZ_CAAAIN010000006.1"/>
</dbReference>
<proteinExistence type="predicted"/>
<dbReference type="PROSITE" id="PS50885">
    <property type="entry name" value="HAMP"/>
    <property type="match status" value="1"/>
</dbReference>
<dbReference type="GO" id="GO:0016020">
    <property type="term" value="C:membrane"/>
    <property type="evidence" value="ECO:0007669"/>
    <property type="project" value="UniProtKB-SubCell"/>
</dbReference>
<dbReference type="STRING" id="458.Lrub_1457"/>
<dbReference type="InterPro" id="IPR003594">
    <property type="entry name" value="HATPase_dom"/>
</dbReference>
<dbReference type="GO" id="GO:0000160">
    <property type="term" value="P:phosphorelay signal transduction system"/>
    <property type="evidence" value="ECO:0007669"/>
    <property type="project" value="UniProtKB-KW"/>
</dbReference>
<comment type="catalytic activity">
    <reaction evidence="1">
        <text>ATP + protein L-histidine = ADP + protein N-phospho-L-histidine.</text>
        <dbReference type="EC" id="2.7.13.3"/>
    </reaction>
</comment>
<dbReference type="AlphaFoldDB" id="A0A0W0XXH0"/>
<protein>
    <recommendedName>
        <fullName evidence="3">histidine kinase</fullName>
        <ecNumber evidence="3">2.7.13.3</ecNumber>
    </recommendedName>
</protein>
<keyword evidence="10" id="KW-0812">Transmembrane</keyword>
<organism evidence="13 14">
    <name type="scientific">Legionella rubrilucens</name>
    <dbReference type="NCBI Taxonomy" id="458"/>
    <lineage>
        <taxon>Bacteria</taxon>
        <taxon>Pseudomonadati</taxon>
        <taxon>Pseudomonadota</taxon>
        <taxon>Gammaproteobacteria</taxon>
        <taxon>Legionellales</taxon>
        <taxon>Legionellaceae</taxon>
        <taxon>Legionella</taxon>
    </lineage>
</organism>
<evidence type="ECO:0000256" key="3">
    <source>
        <dbReference type="ARBA" id="ARBA00012438"/>
    </source>
</evidence>
<evidence type="ECO:0000256" key="10">
    <source>
        <dbReference type="SAM" id="Phobius"/>
    </source>
</evidence>
<dbReference type="Gene3D" id="6.10.340.10">
    <property type="match status" value="1"/>
</dbReference>
<keyword evidence="14" id="KW-1185">Reference proteome</keyword>
<evidence type="ECO:0000256" key="9">
    <source>
        <dbReference type="ARBA" id="ARBA00023012"/>
    </source>
</evidence>
<feature type="domain" description="HAMP" evidence="12">
    <location>
        <begin position="214"/>
        <end position="266"/>
    </location>
</feature>
<dbReference type="Proteomes" id="UP000054608">
    <property type="component" value="Unassembled WGS sequence"/>
</dbReference>
<reference evidence="13 14" key="1">
    <citation type="submission" date="2015-11" db="EMBL/GenBank/DDBJ databases">
        <title>Genomic analysis of 38 Legionella species identifies large and diverse effector repertoires.</title>
        <authorList>
            <person name="Burstein D."/>
            <person name="Amaro F."/>
            <person name="Zusman T."/>
            <person name="Lifshitz Z."/>
            <person name="Cohen O."/>
            <person name="Gilbert J.A."/>
            <person name="Pupko T."/>
            <person name="Shuman H.A."/>
            <person name="Segal G."/>
        </authorList>
    </citation>
    <scope>NUCLEOTIDE SEQUENCE [LARGE SCALE GENOMIC DNA]</scope>
    <source>
        <strain evidence="13 14">WA-270A-C2</strain>
    </source>
</reference>
<evidence type="ECO:0000259" key="11">
    <source>
        <dbReference type="PROSITE" id="PS50109"/>
    </source>
</evidence>
<dbReference type="InterPro" id="IPR003660">
    <property type="entry name" value="HAMP_dom"/>
</dbReference>
<gene>
    <name evidence="13" type="primary">fixL</name>
    <name evidence="13" type="ORF">Lrub_1457</name>
</gene>
<keyword evidence="9" id="KW-0902">Two-component regulatory system</keyword>
<dbReference type="SUPFAM" id="SSF158472">
    <property type="entry name" value="HAMP domain-like"/>
    <property type="match status" value="1"/>
</dbReference>
<evidence type="ECO:0000256" key="5">
    <source>
        <dbReference type="ARBA" id="ARBA00022679"/>
    </source>
</evidence>
<evidence type="ECO:0000313" key="14">
    <source>
        <dbReference type="Proteomes" id="UP000054608"/>
    </source>
</evidence>
<dbReference type="EMBL" id="LNYT01000007">
    <property type="protein sequence ID" value="KTD49106.1"/>
    <property type="molecule type" value="Genomic_DNA"/>
</dbReference>
<keyword evidence="4" id="KW-0597">Phosphoprotein</keyword>
<comment type="subcellular location">
    <subcellularLocation>
        <location evidence="2">Membrane</location>
    </subcellularLocation>
</comment>
<dbReference type="PANTHER" id="PTHR43065">
    <property type="entry name" value="SENSOR HISTIDINE KINASE"/>
    <property type="match status" value="1"/>
</dbReference>
<dbReference type="SUPFAM" id="SSF55874">
    <property type="entry name" value="ATPase domain of HSP90 chaperone/DNA topoisomerase II/histidine kinase"/>
    <property type="match status" value="1"/>
</dbReference>
<dbReference type="GO" id="GO:0004673">
    <property type="term" value="F:protein histidine kinase activity"/>
    <property type="evidence" value="ECO:0007669"/>
    <property type="project" value="UniProtKB-EC"/>
</dbReference>
<dbReference type="PRINTS" id="PR00344">
    <property type="entry name" value="BCTRLSENSOR"/>
</dbReference>
<dbReference type="InterPro" id="IPR004358">
    <property type="entry name" value="Sig_transdc_His_kin-like_C"/>
</dbReference>
<dbReference type="GO" id="GO:0005524">
    <property type="term" value="F:ATP binding"/>
    <property type="evidence" value="ECO:0007669"/>
    <property type="project" value="UniProtKB-KW"/>
</dbReference>
<dbReference type="SMART" id="SM00387">
    <property type="entry name" value="HATPase_c"/>
    <property type="match status" value="1"/>
</dbReference>
<keyword evidence="5" id="KW-0808">Transferase</keyword>
<dbReference type="Pfam" id="PF00672">
    <property type="entry name" value="HAMP"/>
    <property type="match status" value="1"/>
</dbReference>
<evidence type="ECO:0000256" key="6">
    <source>
        <dbReference type="ARBA" id="ARBA00022741"/>
    </source>
</evidence>
<dbReference type="PATRIC" id="fig|458.5.peg.1508"/>
<feature type="domain" description="Histidine kinase" evidence="11">
    <location>
        <begin position="331"/>
        <end position="543"/>
    </location>
</feature>
<evidence type="ECO:0000313" key="13">
    <source>
        <dbReference type="EMBL" id="KTD49106.1"/>
    </source>
</evidence>
<feature type="transmembrane region" description="Helical" evidence="10">
    <location>
        <begin position="7"/>
        <end position="26"/>
    </location>
</feature>
<comment type="caution">
    <text evidence="13">The sequence shown here is derived from an EMBL/GenBank/DDBJ whole genome shotgun (WGS) entry which is preliminary data.</text>
</comment>
<evidence type="ECO:0000256" key="7">
    <source>
        <dbReference type="ARBA" id="ARBA00022777"/>
    </source>
</evidence>
<evidence type="ECO:0000256" key="2">
    <source>
        <dbReference type="ARBA" id="ARBA00004370"/>
    </source>
</evidence>
<evidence type="ECO:0000256" key="4">
    <source>
        <dbReference type="ARBA" id="ARBA00022553"/>
    </source>
</evidence>
<dbReference type="PANTHER" id="PTHR43065:SF46">
    <property type="entry name" value="C4-DICARBOXYLATE TRANSPORT SENSOR PROTEIN DCTB"/>
    <property type="match status" value="1"/>
</dbReference>
<keyword evidence="6" id="KW-0547">Nucleotide-binding</keyword>
<name>A0A0W0XXH0_9GAMM</name>
<evidence type="ECO:0000259" key="12">
    <source>
        <dbReference type="PROSITE" id="PS50885"/>
    </source>
</evidence>
<dbReference type="CDD" id="cd06225">
    <property type="entry name" value="HAMP"/>
    <property type="match status" value="1"/>
</dbReference>
<dbReference type="InterPro" id="IPR005467">
    <property type="entry name" value="His_kinase_dom"/>
</dbReference>
<keyword evidence="10" id="KW-0472">Membrane</keyword>
<dbReference type="EC" id="2.7.13.3" evidence="3"/>
<keyword evidence="7 13" id="KW-0418">Kinase</keyword>
<evidence type="ECO:0000256" key="1">
    <source>
        <dbReference type="ARBA" id="ARBA00000085"/>
    </source>
</evidence>
<feature type="transmembrane region" description="Helical" evidence="10">
    <location>
        <begin position="193"/>
        <end position="212"/>
    </location>
</feature>
<dbReference type="InterPro" id="IPR036890">
    <property type="entry name" value="HATPase_C_sf"/>
</dbReference>
<keyword evidence="8" id="KW-0067">ATP-binding</keyword>
<dbReference type="PROSITE" id="PS50109">
    <property type="entry name" value="HIS_KIN"/>
    <property type="match status" value="1"/>
</dbReference>
<dbReference type="Gene3D" id="3.30.565.10">
    <property type="entry name" value="Histidine kinase-like ATPase, C-terminal domain"/>
    <property type="match status" value="1"/>
</dbReference>